<keyword evidence="2" id="KW-0472">Membrane</keyword>
<keyword evidence="2" id="KW-1133">Transmembrane helix</keyword>
<accession>A0ABW2RYV1</accession>
<evidence type="ECO:0000313" key="3">
    <source>
        <dbReference type="EMBL" id="MFC7449006.1"/>
    </source>
</evidence>
<evidence type="ECO:0000256" key="1">
    <source>
        <dbReference type="SAM" id="MobiDB-lite"/>
    </source>
</evidence>
<dbReference type="RefSeq" id="WP_378405622.1">
    <property type="nucleotide sequence ID" value="NZ_JBHTCS010000016.1"/>
</dbReference>
<proteinExistence type="predicted"/>
<evidence type="ECO:0008006" key="5">
    <source>
        <dbReference type="Google" id="ProtNLM"/>
    </source>
</evidence>
<dbReference type="Proteomes" id="UP001596484">
    <property type="component" value="Unassembled WGS sequence"/>
</dbReference>
<gene>
    <name evidence="3" type="ORF">ACFQS9_14005</name>
</gene>
<keyword evidence="4" id="KW-1185">Reference proteome</keyword>
<dbReference type="EMBL" id="JBHTCS010000016">
    <property type="protein sequence ID" value="MFC7449006.1"/>
    <property type="molecule type" value="Genomic_DNA"/>
</dbReference>
<name>A0ABW2RYV1_9NOCA</name>
<comment type="caution">
    <text evidence="3">The sequence shown here is derived from an EMBL/GenBank/DDBJ whole genome shotgun (WGS) entry which is preliminary data.</text>
</comment>
<evidence type="ECO:0000256" key="2">
    <source>
        <dbReference type="SAM" id="Phobius"/>
    </source>
</evidence>
<organism evidence="3 4">
    <name type="scientific">Rhodococcus daqingensis</name>
    <dbReference type="NCBI Taxonomy" id="2479363"/>
    <lineage>
        <taxon>Bacteria</taxon>
        <taxon>Bacillati</taxon>
        <taxon>Actinomycetota</taxon>
        <taxon>Actinomycetes</taxon>
        <taxon>Mycobacteriales</taxon>
        <taxon>Nocardiaceae</taxon>
        <taxon>Rhodococcus</taxon>
    </lineage>
</organism>
<feature type="region of interest" description="Disordered" evidence="1">
    <location>
        <begin position="41"/>
        <end position="63"/>
    </location>
</feature>
<feature type="transmembrane region" description="Helical" evidence="2">
    <location>
        <begin position="6"/>
        <end position="35"/>
    </location>
</feature>
<reference evidence="4" key="1">
    <citation type="journal article" date="2019" name="Int. J. Syst. Evol. Microbiol.">
        <title>The Global Catalogue of Microorganisms (GCM) 10K type strain sequencing project: providing services to taxonomists for standard genome sequencing and annotation.</title>
        <authorList>
            <consortium name="The Broad Institute Genomics Platform"/>
            <consortium name="The Broad Institute Genome Sequencing Center for Infectious Disease"/>
            <person name="Wu L."/>
            <person name="Ma J."/>
        </authorList>
    </citation>
    <scope>NUCLEOTIDE SEQUENCE [LARGE SCALE GENOMIC DNA]</scope>
    <source>
        <strain evidence="4">ICMP 19430</strain>
    </source>
</reference>
<evidence type="ECO:0000313" key="4">
    <source>
        <dbReference type="Proteomes" id="UP001596484"/>
    </source>
</evidence>
<feature type="compositionally biased region" description="Basic and acidic residues" evidence="1">
    <location>
        <begin position="45"/>
        <end position="55"/>
    </location>
</feature>
<sequence>MVWSEIGVVFGYAVVFITVAVVLIGVTMLFIVSIWENFGQRKPRGFPDEPGDGRRRSAALRLE</sequence>
<protein>
    <recommendedName>
        <fullName evidence="5">Adenylate cyclase</fullName>
    </recommendedName>
</protein>
<keyword evidence="2" id="KW-0812">Transmembrane</keyword>